<keyword evidence="1" id="KW-1133">Transmembrane helix</keyword>
<dbReference type="RefSeq" id="WP_380696809.1">
    <property type="nucleotide sequence ID" value="NZ_JBHRYR010000003.1"/>
</dbReference>
<sequence length="383" mass="43413">MPSSKWSLLWPILLTILVPLAVAWFVYPNHLPPGFGIFPPQLVVAPPGFNLLVFLLVAAAALVITALLIFPTWFGIQGGTPQPLPPPIAQGFPWWFWVGLVLNVFFWWLMWTRVTPFGDLVYYAFTPMWWGFILFLDGVVFKRRGGYSLIASRPIAFWISALVSVAGWSYFEFFDYFVLENWSYPNGFMAALPHSTIVIIFLAAYSTVWPAVFVWHSLLTSFPKFIARYENGPAIGLPSLVWLLGGLGLLALVVIWPYPFFWGIWVAPIAVFSAVLLKNNVWNPLTSLAQGNWSPAIIIALSSLCTGFLWEFWNYGSAHPTNPVTNPNYWVYNIPYVNVGHFFSEMPALGYFGYLPFGLLVWLLFIWVGELFGFSTDINLNQE</sequence>
<feature type="transmembrane region" description="Helical" evidence="1">
    <location>
        <begin position="293"/>
        <end position="313"/>
    </location>
</feature>
<dbReference type="EMBL" id="JBHRYR010000003">
    <property type="protein sequence ID" value="MFC3853550.1"/>
    <property type="molecule type" value="Genomic_DNA"/>
</dbReference>
<name>A0ABV7ZZ74_9GAMM</name>
<feature type="transmembrane region" description="Helical" evidence="1">
    <location>
        <begin position="235"/>
        <end position="256"/>
    </location>
</feature>
<reference evidence="3" key="1">
    <citation type="journal article" date="2019" name="Int. J. Syst. Evol. Microbiol.">
        <title>The Global Catalogue of Microorganisms (GCM) 10K type strain sequencing project: providing services to taxonomists for standard genome sequencing and annotation.</title>
        <authorList>
            <consortium name="The Broad Institute Genomics Platform"/>
            <consortium name="The Broad Institute Genome Sequencing Center for Infectious Disease"/>
            <person name="Wu L."/>
            <person name="Ma J."/>
        </authorList>
    </citation>
    <scope>NUCLEOTIDE SEQUENCE [LARGE SCALE GENOMIC DNA]</scope>
    <source>
        <strain evidence="3">IBRC 10765</strain>
    </source>
</reference>
<feature type="transmembrane region" description="Helical" evidence="1">
    <location>
        <begin position="7"/>
        <end position="27"/>
    </location>
</feature>
<feature type="transmembrane region" description="Helical" evidence="1">
    <location>
        <begin position="121"/>
        <end position="141"/>
    </location>
</feature>
<feature type="transmembrane region" description="Helical" evidence="1">
    <location>
        <begin position="153"/>
        <end position="171"/>
    </location>
</feature>
<dbReference type="Proteomes" id="UP001595617">
    <property type="component" value="Unassembled WGS sequence"/>
</dbReference>
<keyword evidence="3" id="KW-1185">Reference proteome</keyword>
<feature type="transmembrane region" description="Helical" evidence="1">
    <location>
        <begin position="351"/>
        <end position="374"/>
    </location>
</feature>
<protein>
    <submittedName>
        <fullName evidence="2">Mechanosensitive ion channel protein MscS</fullName>
    </submittedName>
</protein>
<keyword evidence="1" id="KW-0812">Transmembrane</keyword>
<feature type="transmembrane region" description="Helical" evidence="1">
    <location>
        <begin position="262"/>
        <end position="281"/>
    </location>
</feature>
<gene>
    <name evidence="2" type="ORF">ACFOOG_11955</name>
</gene>
<comment type="caution">
    <text evidence="2">The sequence shown here is derived from an EMBL/GenBank/DDBJ whole genome shotgun (WGS) entry which is preliminary data.</text>
</comment>
<keyword evidence="1" id="KW-0472">Membrane</keyword>
<accession>A0ABV7ZZ74</accession>
<organism evidence="2 3">
    <name type="scientific">Saccharospirillum mangrovi</name>
    <dbReference type="NCBI Taxonomy" id="2161747"/>
    <lineage>
        <taxon>Bacteria</taxon>
        <taxon>Pseudomonadati</taxon>
        <taxon>Pseudomonadota</taxon>
        <taxon>Gammaproteobacteria</taxon>
        <taxon>Oceanospirillales</taxon>
        <taxon>Saccharospirillaceae</taxon>
        <taxon>Saccharospirillum</taxon>
    </lineage>
</organism>
<evidence type="ECO:0000313" key="2">
    <source>
        <dbReference type="EMBL" id="MFC3853550.1"/>
    </source>
</evidence>
<feature type="transmembrane region" description="Helical" evidence="1">
    <location>
        <begin position="91"/>
        <end position="109"/>
    </location>
</feature>
<feature type="transmembrane region" description="Helical" evidence="1">
    <location>
        <begin position="47"/>
        <end position="70"/>
    </location>
</feature>
<feature type="transmembrane region" description="Helical" evidence="1">
    <location>
        <begin position="191"/>
        <end position="215"/>
    </location>
</feature>
<evidence type="ECO:0000256" key="1">
    <source>
        <dbReference type="SAM" id="Phobius"/>
    </source>
</evidence>
<proteinExistence type="predicted"/>
<evidence type="ECO:0000313" key="3">
    <source>
        <dbReference type="Proteomes" id="UP001595617"/>
    </source>
</evidence>